<feature type="domain" description="Rhodopsin" evidence="8">
    <location>
        <begin position="72"/>
        <end position="312"/>
    </location>
</feature>
<evidence type="ECO:0000256" key="4">
    <source>
        <dbReference type="ARBA" id="ARBA00023136"/>
    </source>
</evidence>
<dbReference type="InParanoid" id="A0A1Y2M1S4"/>
<evidence type="ECO:0000256" key="3">
    <source>
        <dbReference type="ARBA" id="ARBA00022989"/>
    </source>
</evidence>
<gene>
    <name evidence="9" type="ORF">B5807_05094</name>
</gene>
<keyword evidence="2 7" id="KW-0812">Transmembrane</keyword>
<feature type="transmembrane region" description="Helical" evidence="7">
    <location>
        <begin position="129"/>
        <end position="154"/>
    </location>
</feature>
<feature type="transmembrane region" description="Helical" evidence="7">
    <location>
        <begin position="53"/>
        <end position="76"/>
    </location>
</feature>
<evidence type="ECO:0000256" key="5">
    <source>
        <dbReference type="ARBA" id="ARBA00038359"/>
    </source>
</evidence>
<comment type="similarity">
    <text evidence="5">Belongs to the SAT4 family.</text>
</comment>
<evidence type="ECO:0000259" key="8">
    <source>
        <dbReference type="Pfam" id="PF20684"/>
    </source>
</evidence>
<proteinExistence type="inferred from homology"/>
<feature type="region of interest" description="Disordered" evidence="6">
    <location>
        <begin position="344"/>
        <end position="413"/>
    </location>
</feature>
<evidence type="ECO:0000256" key="7">
    <source>
        <dbReference type="SAM" id="Phobius"/>
    </source>
</evidence>
<evidence type="ECO:0000313" key="9">
    <source>
        <dbReference type="EMBL" id="OSS49993.1"/>
    </source>
</evidence>
<evidence type="ECO:0000256" key="1">
    <source>
        <dbReference type="ARBA" id="ARBA00004141"/>
    </source>
</evidence>
<dbReference type="Pfam" id="PF20684">
    <property type="entry name" value="Fung_rhodopsin"/>
    <property type="match status" value="1"/>
</dbReference>
<feature type="transmembrane region" description="Helical" evidence="7">
    <location>
        <begin position="249"/>
        <end position="269"/>
    </location>
</feature>
<dbReference type="PANTHER" id="PTHR33048">
    <property type="entry name" value="PTH11-LIKE INTEGRAL MEMBRANE PROTEIN (AFU_ORTHOLOGUE AFUA_5G11245)"/>
    <property type="match status" value="1"/>
</dbReference>
<keyword evidence="4 7" id="KW-0472">Membrane</keyword>
<evidence type="ECO:0000256" key="6">
    <source>
        <dbReference type="SAM" id="MobiDB-lite"/>
    </source>
</evidence>
<protein>
    <recommendedName>
        <fullName evidence="8">Rhodopsin domain-containing protein</fullName>
    </recommendedName>
</protein>
<dbReference type="GO" id="GO:0016020">
    <property type="term" value="C:membrane"/>
    <property type="evidence" value="ECO:0007669"/>
    <property type="project" value="UniProtKB-SubCell"/>
</dbReference>
<sequence>MEHTMTRDGVDRTLGCFVFLGNMWHSQSQLKLGITTQRICRCLPANMSKPTSLPLALAIFILLPFDILTWVLRFYVRLSRKSWGSDDWSMVVAIPLFTVSTIGMTGIAFTGGGKHDSELSPEQHETAMFWWFIMQTMFCLASIPVKWAICFTLLRIAENRRAYEWSIYMVMAAVFIVMASTTIYEFFHCTPIQMNWKVVEGGSCKAQSNITGFSFALSAVSIFSDWFCALAPIPLLWNTQINLRVKCSIIALLGLGIFASTAAIVRLTVTVNLSTTTGFLYSAMPVASWAQAELGLGVIVANLSALRPLLEKVINLRSTIRSGGKRDYTDPKSGENYLELEERAPKRPTMGPETRIYGSDLDDSNSSLDDDRSTKRIVEQEPDSTTIRIDHQIRVHHQDKKDDGVYLSATQRS</sequence>
<dbReference type="PANTHER" id="PTHR33048:SF31">
    <property type="entry name" value="INTEGRAL MEMBRANE PROTEIN"/>
    <property type="match status" value="1"/>
</dbReference>
<dbReference type="AlphaFoldDB" id="A0A1Y2M1S4"/>
<comment type="subcellular location">
    <subcellularLocation>
        <location evidence="1">Membrane</location>
        <topology evidence="1">Multi-pass membrane protein</topology>
    </subcellularLocation>
</comment>
<organism evidence="9 10">
    <name type="scientific">Epicoccum nigrum</name>
    <name type="common">Soil fungus</name>
    <name type="synonym">Epicoccum purpurascens</name>
    <dbReference type="NCBI Taxonomy" id="105696"/>
    <lineage>
        <taxon>Eukaryota</taxon>
        <taxon>Fungi</taxon>
        <taxon>Dikarya</taxon>
        <taxon>Ascomycota</taxon>
        <taxon>Pezizomycotina</taxon>
        <taxon>Dothideomycetes</taxon>
        <taxon>Pleosporomycetidae</taxon>
        <taxon>Pleosporales</taxon>
        <taxon>Pleosporineae</taxon>
        <taxon>Didymellaceae</taxon>
        <taxon>Epicoccum</taxon>
    </lineage>
</organism>
<dbReference type="InterPro" id="IPR049326">
    <property type="entry name" value="Rhodopsin_dom_fungi"/>
</dbReference>
<dbReference type="InterPro" id="IPR052337">
    <property type="entry name" value="SAT4-like"/>
</dbReference>
<feature type="compositionally biased region" description="Basic and acidic residues" evidence="6">
    <location>
        <begin position="369"/>
        <end position="379"/>
    </location>
</feature>
<feature type="transmembrane region" description="Helical" evidence="7">
    <location>
        <begin position="166"/>
        <end position="187"/>
    </location>
</feature>
<evidence type="ECO:0000313" key="10">
    <source>
        <dbReference type="Proteomes" id="UP000193240"/>
    </source>
</evidence>
<dbReference type="OMA" id="FHCTPIQ"/>
<feature type="transmembrane region" description="Helical" evidence="7">
    <location>
        <begin position="215"/>
        <end position="237"/>
    </location>
</feature>
<keyword evidence="3 7" id="KW-1133">Transmembrane helix</keyword>
<dbReference type="EMBL" id="KZ107842">
    <property type="protein sequence ID" value="OSS49993.1"/>
    <property type="molecule type" value="Genomic_DNA"/>
</dbReference>
<accession>A0A1Y2M1S4</accession>
<reference evidence="9 10" key="1">
    <citation type="journal article" date="2017" name="Genome Announc.">
        <title>Genome sequence of the saprophytic ascomycete Epicoccum nigrum ICMP 19927 strain isolated from New Zealand.</title>
        <authorList>
            <person name="Fokin M."/>
            <person name="Fleetwood D."/>
            <person name="Weir B.S."/>
            <person name="Villas-Boas S.G."/>
        </authorList>
    </citation>
    <scope>NUCLEOTIDE SEQUENCE [LARGE SCALE GENOMIC DNA]</scope>
    <source>
        <strain evidence="9 10">ICMP 19927</strain>
    </source>
</reference>
<dbReference type="Proteomes" id="UP000193240">
    <property type="component" value="Unassembled WGS sequence"/>
</dbReference>
<keyword evidence="10" id="KW-1185">Reference proteome</keyword>
<name>A0A1Y2M1S4_EPING</name>
<feature type="transmembrane region" description="Helical" evidence="7">
    <location>
        <begin position="88"/>
        <end position="109"/>
    </location>
</feature>
<evidence type="ECO:0000256" key="2">
    <source>
        <dbReference type="ARBA" id="ARBA00022692"/>
    </source>
</evidence>